<dbReference type="Pfam" id="PF15014">
    <property type="entry name" value="CLN5"/>
    <property type="match status" value="1"/>
</dbReference>
<keyword evidence="4" id="KW-0325">Glycoprotein</keyword>
<dbReference type="GO" id="GO:0008289">
    <property type="term" value="F:lipid binding"/>
    <property type="evidence" value="ECO:0007669"/>
    <property type="project" value="InterPro"/>
</dbReference>
<dbReference type="InterPro" id="IPR001124">
    <property type="entry name" value="Lipid-bd_serum_glycop_C"/>
</dbReference>
<dbReference type="Pfam" id="PF01273">
    <property type="entry name" value="LBP_BPI_CETP"/>
    <property type="match status" value="1"/>
</dbReference>
<reference evidence="8 9" key="1">
    <citation type="journal article" date="2018" name="Genome Biol. Evol.">
        <title>Multiple Roots of Fruiting Body Formation in Amoebozoa.</title>
        <authorList>
            <person name="Hillmann F."/>
            <person name="Forbes G."/>
            <person name="Novohradska S."/>
            <person name="Ferling I."/>
            <person name="Riege K."/>
            <person name="Groth M."/>
            <person name="Westermann M."/>
            <person name="Marz M."/>
            <person name="Spaller T."/>
            <person name="Winckler T."/>
            <person name="Schaap P."/>
            <person name="Glockner G."/>
        </authorList>
    </citation>
    <scope>NUCLEOTIDE SEQUENCE [LARGE SCALE GENOMIC DNA]</scope>
    <source>
        <strain evidence="8 9">Jena</strain>
    </source>
</reference>
<name>A0A2P6NCZ8_9EUKA</name>
<keyword evidence="9" id="KW-1185">Reference proteome</keyword>
<dbReference type="GO" id="GO:0005764">
    <property type="term" value="C:lysosome"/>
    <property type="evidence" value="ECO:0007669"/>
    <property type="project" value="InterPro"/>
</dbReference>
<dbReference type="OrthoDB" id="10255543at2759"/>
<feature type="domain" description="Lipid-binding serum glycoprotein N-terminal" evidence="6">
    <location>
        <begin position="48"/>
        <end position="271"/>
    </location>
</feature>
<dbReference type="Gene3D" id="3.15.20.10">
    <property type="entry name" value="Bactericidal permeability-increasing protein, domain 2"/>
    <property type="match status" value="1"/>
</dbReference>
<gene>
    <name evidence="8" type="ORF">PROFUN_10578</name>
</gene>
<evidence type="ECO:0000256" key="4">
    <source>
        <dbReference type="ARBA" id="ARBA00023180"/>
    </source>
</evidence>
<keyword evidence="3" id="KW-1015">Disulfide bond</keyword>
<evidence type="ECO:0000256" key="3">
    <source>
        <dbReference type="ARBA" id="ARBA00023157"/>
    </source>
</evidence>
<dbReference type="SUPFAM" id="SSF55394">
    <property type="entry name" value="Bactericidal permeability-increasing protein, BPI"/>
    <property type="match status" value="2"/>
</dbReference>
<feature type="chain" id="PRO_5015129210" evidence="5">
    <location>
        <begin position="20"/>
        <end position="828"/>
    </location>
</feature>
<dbReference type="SMART" id="SM00328">
    <property type="entry name" value="BPI1"/>
    <property type="match status" value="1"/>
</dbReference>
<evidence type="ECO:0000256" key="2">
    <source>
        <dbReference type="ARBA" id="ARBA00007292"/>
    </source>
</evidence>
<protein>
    <submittedName>
        <fullName evidence="8">Bactericidal permeability-increasing protein-like</fullName>
    </submittedName>
</protein>
<evidence type="ECO:0000259" key="6">
    <source>
        <dbReference type="SMART" id="SM00328"/>
    </source>
</evidence>
<dbReference type="AlphaFoldDB" id="A0A2P6NCZ8"/>
<dbReference type="PANTHER" id="PTHR10504:SF131">
    <property type="entry name" value="BPI2 DOMAIN-CONTAINING PROTEIN"/>
    <property type="match status" value="1"/>
</dbReference>
<evidence type="ECO:0000259" key="7">
    <source>
        <dbReference type="SMART" id="SM00329"/>
    </source>
</evidence>
<feature type="domain" description="Lipid-binding serum glycoprotein C-terminal" evidence="7">
    <location>
        <begin position="289"/>
        <end position="492"/>
    </location>
</feature>
<dbReference type="Gene3D" id="3.15.10.10">
    <property type="entry name" value="Bactericidal permeability-increasing protein, domain 1"/>
    <property type="match status" value="1"/>
</dbReference>
<proteinExistence type="inferred from homology"/>
<keyword evidence="5" id="KW-0732">Signal</keyword>
<evidence type="ECO:0000313" key="9">
    <source>
        <dbReference type="Proteomes" id="UP000241769"/>
    </source>
</evidence>
<evidence type="ECO:0000256" key="5">
    <source>
        <dbReference type="SAM" id="SignalP"/>
    </source>
</evidence>
<dbReference type="PANTHER" id="PTHR10504">
    <property type="entry name" value="BACTERICIDAL PERMEABILITY-INCREASING BPI PROTEIN-RELATED"/>
    <property type="match status" value="1"/>
</dbReference>
<feature type="signal peptide" evidence="5">
    <location>
        <begin position="1"/>
        <end position="19"/>
    </location>
</feature>
<dbReference type="InParanoid" id="A0A2P6NCZ8"/>
<accession>A0A2P6NCZ8</accession>
<dbReference type="Pfam" id="PF02886">
    <property type="entry name" value="LBP_BPI_CETP_C"/>
    <property type="match status" value="1"/>
</dbReference>
<evidence type="ECO:0000256" key="1">
    <source>
        <dbReference type="ARBA" id="ARBA00007028"/>
    </source>
</evidence>
<dbReference type="Proteomes" id="UP000241769">
    <property type="component" value="Unassembled WGS sequence"/>
</dbReference>
<dbReference type="EMBL" id="MDYQ01000116">
    <property type="protein sequence ID" value="PRP81829.1"/>
    <property type="molecule type" value="Genomic_DNA"/>
</dbReference>
<dbReference type="InterPro" id="IPR017942">
    <property type="entry name" value="Lipid-bd_serum_glycop_N"/>
</dbReference>
<comment type="caution">
    <text evidence="8">The sequence shown here is derived from an EMBL/GenBank/DDBJ whole genome shotgun (WGS) entry which is preliminary data.</text>
</comment>
<dbReference type="InterPro" id="IPR017943">
    <property type="entry name" value="Bactericidal_perm-incr_a/b_dom"/>
</dbReference>
<dbReference type="SMART" id="SM00329">
    <property type="entry name" value="BPI2"/>
    <property type="match status" value="1"/>
</dbReference>
<dbReference type="InterPro" id="IPR032942">
    <property type="entry name" value="BPI/LBP/Plunc"/>
</dbReference>
<organism evidence="8 9">
    <name type="scientific">Planoprotostelium fungivorum</name>
    <dbReference type="NCBI Taxonomy" id="1890364"/>
    <lineage>
        <taxon>Eukaryota</taxon>
        <taxon>Amoebozoa</taxon>
        <taxon>Evosea</taxon>
        <taxon>Variosea</taxon>
        <taxon>Cavosteliida</taxon>
        <taxon>Cavosteliaceae</taxon>
        <taxon>Planoprotostelium</taxon>
    </lineage>
</organism>
<comment type="similarity">
    <text evidence="1">Belongs to the CLN5 family.</text>
</comment>
<evidence type="ECO:0000313" key="8">
    <source>
        <dbReference type="EMBL" id="PRP81829.1"/>
    </source>
</evidence>
<sequence length="828" mass="92160">MMRKATLFLVVSLFLSVWGDATVKCFSHAPLRPLVYAPSTPGFTTAFSQKGLDYLKNVGIKILETQVPSFVIPNITDSSSVVAVGTFNYTVSNIHITSIDFGQDPSITIEKDQGLNIRMQNTAAQGTLDWSWKRIGWIHPGGAGSATFSLAIDIELPLKFTEDQNHLQISSIPAKVSIDKFDVKITGDAGWFYSFLIKTFNGIIKGIIEKQLEKAFPTTITEDINKNLMEVPVRQNLIDNIILDIGLMKKPLFTDSIFRLYESGDSYLQTDLTPCPESECPLTVLPDNLDDSRMIQMYMSDYTPTSLARAFRRAGLMAYNITPETVPPGLPYNLTTKVIAGFVPHLAVVYPNNPVQVNMRVLDTPKIRFSKAAGVSITANAALALYVQNGTEWTKVLDFDNVIQAQAEAFLGGWQIYGAVSQASLTASLTYSSIGKVDVEPIQKALNLLLSYGIPSANAVLKSGISLPNVPGFSVTSEDNIKYGDGYLALALDIEFPDSRFIRTQLSALVRKTVTDTTDSMKTTLFLLSLFACSLAYSWDPIDYKSLPRAADGDRVELYYLAAPLLKASYGDILGVLGLYHGALGFNNLNNNVSFTFNYDADDFFRSNLFPEIITYPNGSRELKWDNSGALFLYQGIWSEYFSASHIHVATLTGAQYNDVMVNYIPNVNNTHKYYNMVNVKDKNLGVELINGWDCFDFCWETFGYLKKMNISLSDEPLPRNSINLYSSTVAKVEEESSVEEDIIAFYEFTQAAFKKMSLMEILTQVWQLYEGNWYVRVDDVYFRLQLQFPPGSVHLDHRAASSSGELVSSTTLFEANGKKPNQPIMAL</sequence>
<comment type="similarity">
    <text evidence="2">Belongs to the BPI/LBP/Plunc superfamily. BPI/LBP family.</text>
</comment>
<dbReference type="InterPro" id="IPR026138">
    <property type="entry name" value="CLN5"/>
</dbReference>